<feature type="chain" id="PRO_5032524642" description="Lipoprotein" evidence="1">
    <location>
        <begin position="25"/>
        <end position="352"/>
    </location>
</feature>
<evidence type="ECO:0000313" key="3">
    <source>
        <dbReference type="Proteomes" id="UP000518300"/>
    </source>
</evidence>
<protein>
    <recommendedName>
        <fullName evidence="4">Lipoprotein</fullName>
    </recommendedName>
</protein>
<evidence type="ECO:0000313" key="2">
    <source>
        <dbReference type="EMBL" id="NMO19177.1"/>
    </source>
</evidence>
<keyword evidence="3" id="KW-1185">Reference proteome</keyword>
<evidence type="ECO:0000256" key="1">
    <source>
        <dbReference type="SAM" id="SignalP"/>
    </source>
</evidence>
<feature type="signal peptide" evidence="1">
    <location>
        <begin position="1"/>
        <end position="24"/>
    </location>
</feature>
<dbReference type="EMBL" id="JABBJJ010000171">
    <property type="protein sequence ID" value="NMO19177.1"/>
    <property type="molecule type" value="Genomic_DNA"/>
</dbReference>
<proteinExistence type="predicted"/>
<comment type="caution">
    <text evidence="2">The sequence shown here is derived from an EMBL/GenBank/DDBJ whole genome shotgun (WGS) entry which is preliminary data.</text>
</comment>
<accession>A0A848LMU4</accession>
<dbReference type="AlphaFoldDB" id="A0A848LMU4"/>
<evidence type="ECO:0008006" key="4">
    <source>
        <dbReference type="Google" id="ProtNLM"/>
    </source>
</evidence>
<gene>
    <name evidence="2" type="ORF">HG543_30555</name>
</gene>
<dbReference type="RefSeq" id="WP_169348430.1">
    <property type="nucleotide sequence ID" value="NZ_JABBJJ010000171.1"/>
</dbReference>
<sequence length="352" mass="38272">MRKHIAAIITHCLVGAVVASSALASGQPETTGRKFADAEAALVSVAETSPIGQAEEALQCQAFEALSVALALGGIAATVFSGAIDWPKNAPSPASIEYIYYGSASGQEHQCPLVIQTLHENGKTSRQLISEKPITQLCELSETAHLKQGKVQAGWSDHEQSTIRDLYITATGPKLASFSRIVLRLGGHLQKAHLGENAVVVLDAGLVNYCHNSPRSPELWRTGGRPMPSWSTTFRENSGWHMQMGTTNQWEEFHIWNVNGFIMDFKALADDFNRVGGKLNEEQSVKALDRLCHRFGPTKWNEGKDCSQCCSFTQRTAELPMESMIGKSPGVATVKGCIGPMVPSDEPWAPNW</sequence>
<organism evidence="2 3">
    <name type="scientific">Pyxidicoccus fallax</name>
    <dbReference type="NCBI Taxonomy" id="394095"/>
    <lineage>
        <taxon>Bacteria</taxon>
        <taxon>Pseudomonadati</taxon>
        <taxon>Myxococcota</taxon>
        <taxon>Myxococcia</taxon>
        <taxon>Myxococcales</taxon>
        <taxon>Cystobacterineae</taxon>
        <taxon>Myxococcaceae</taxon>
        <taxon>Pyxidicoccus</taxon>
    </lineage>
</organism>
<keyword evidence="1" id="KW-0732">Signal</keyword>
<name>A0A848LMU4_9BACT</name>
<dbReference type="Proteomes" id="UP000518300">
    <property type="component" value="Unassembled WGS sequence"/>
</dbReference>
<reference evidence="2 3" key="1">
    <citation type="submission" date="2020-04" db="EMBL/GenBank/DDBJ databases">
        <title>Draft genome of Pyxidicoccus fallax type strain.</title>
        <authorList>
            <person name="Whitworth D.E."/>
        </authorList>
    </citation>
    <scope>NUCLEOTIDE SEQUENCE [LARGE SCALE GENOMIC DNA]</scope>
    <source>
        <strain evidence="2 3">DSM 14698</strain>
    </source>
</reference>